<gene>
    <name evidence="1" type="ORF">AAA799E16_02064</name>
</gene>
<accession>A0A081S2Z5</accession>
<evidence type="ECO:0000313" key="1">
    <source>
        <dbReference type="EMBL" id="KER05298.1"/>
    </source>
</evidence>
<dbReference type="EMBL" id="JNVL01000142">
    <property type="protein sequence ID" value="KER05298.1"/>
    <property type="molecule type" value="Genomic_DNA"/>
</dbReference>
<dbReference type="InterPro" id="IPR008972">
    <property type="entry name" value="Cupredoxin"/>
</dbReference>
<dbReference type="Proteomes" id="UP000028027">
    <property type="component" value="Unassembled WGS sequence"/>
</dbReference>
<dbReference type="SUPFAM" id="SSF49503">
    <property type="entry name" value="Cupredoxins"/>
    <property type="match status" value="1"/>
</dbReference>
<protein>
    <submittedName>
        <fullName evidence="1">Uncharacterized protein</fullName>
    </submittedName>
</protein>
<comment type="caution">
    <text evidence="1">The sequence shown here is derived from an EMBL/GenBank/DDBJ whole genome shotgun (WGS) entry which is preliminary data.</text>
</comment>
<feature type="non-terminal residue" evidence="1">
    <location>
        <position position="1"/>
    </location>
</feature>
<proteinExistence type="predicted"/>
<organism evidence="1 2">
    <name type="scientific">Marine Group I thaumarchaeote SCGC AAA799-E16</name>
    <dbReference type="NCBI Taxonomy" id="1502292"/>
    <lineage>
        <taxon>Archaea</taxon>
        <taxon>Nitrososphaerota</taxon>
        <taxon>Marine Group I</taxon>
    </lineage>
</organism>
<evidence type="ECO:0000313" key="2">
    <source>
        <dbReference type="Proteomes" id="UP000028027"/>
    </source>
</evidence>
<dbReference type="AlphaFoldDB" id="A0A081S2Z5"/>
<name>A0A081S2Z5_9ARCH</name>
<keyword evidence="2" id="KW-1185">Reference proteome</keyword>
<sequence>SSLITGNLTASFPAHFLPAEISIRPGDKVQWENGDAVIHTVTSGLAAPPGIETFQVSA</sequence>
<dbReference type="Gene3D" id="2.60.40.420">
    <property type="entry name" value="Cupredoxins - blue copper proteins"/>
    <property type="match status" value="1"/>
</dbReference>
<reference evidence="1 2" key="1">
    <citation type="submission" date="2014-06" db="EMBL/GenBank/DDBJ databases">
        <authorList>
            <person name="Ngugi D.K."/>
            <person name="Blom J."/>
            <person name="Alam I."/>
            <person name="Rashid M."/>
            <person name="Ba Alawi W."/>
            <person name="Zhang G."/>
            <person name="Hikmawan T."/>
            <person name="Guan Y."/>
            <person name="Antunes A."/>
            <person name="Siam R."/>
            <person name="Eldorry H."/>
            <person name="Bajic V."/>
            <person name="Stingl U."/>
        </authorList>
    </citation>
    <scope>NUCLEOTIDE SEQUENCE [LARGE SCALE GENOMIC DNA]</scope>
    <source>
        <strain evidence="1">SCGC AAA799-E16</strain>
    </source>
</reference>